<protein>
    <recommendedName>
        <fullName evidence="3">Tyr recombinase domain-containing protein</fullName>
    </recommendedName>
</protein>
<dbReference type="SUPFAM" id="SSF56349">
    <property type="entry name" value="DNA breaking-rejoining enzymes"/>
    <property type="match status" value="1"/>
</dbReference>
<reference evidence="1 2" key="1">
    <citation type="submission" date="2016-10" db="EMBL/GenBank/DDBJ databases">
        <title>Paenibacillus species isolates.</title>
        <authorList>
            <person name="Beno S.M."/>
        </authorList>
    </citation>
    <scope>NUCLEOTIDE SEQUENCE [LARGE SCALE GENOMIC DNA]</scope>
    <source>
        <strain evidence="1 2">FSL H7-0744</strain>
    </source>
</reference>
<gene>
    <name evidence="1" type="ORF">BSK56_21190</name>
</gene>
<dbReference type="Proteomes" id="UP000187412">
    <property type="component" value="Unassembled WGS sequence"/>
</dbReference>
<dbReference type="InterPro" id="IPR011010">
    <property type="entry name" value="DNA_brk_join_enz"/>
</dbReference>
<comment type="caution">
    <text evidence="1">The sequence shown here is derived from an EMBL/GenBank/DDBJ whole genome shotgun (WGS) entry which is preliminary data.</text>
</comment>
<accession>A0ABX3H356</accession>
<proteinExistence type="predicted"/>
<keyword evidence="2" id="KW-1185">Reference proteome</keyword>
<sequence length="72" mass="8175">MLVASAGQVARPAAYCWYAIRESGSDLKTIQERIRHAKLDMSVEYTHEFDIINREVVDKLVGLNPKNIKFAP</sequence>
<evidence type="ECO:0000313" key="1">
    <source>
        <dbReference type="EMBL" id="OMD44860.1"/>
    </source>
</evidence>
<dbReference type="EMBL" id="MPTB01000029">
    <property type="protein sequence ID" value="OMD44860.1"/>
    <property type="molecule type" value="Genomic_DNA"/>
</dbReference>
<evidence type="ECO:0008006" key="3">
    <source>
        <dbReference type="Google" id="ProtNLM"/>
    </source>
</evidence>
<evidence type="ECO:0000313" key="2">
    <source>
        <dbReference type="Proteomes" id="UP000187412"/>
    </source>
</evidence>
<name>A0ABX3H356_PAEBO</name>
<organism evidence="1 2">
    <name type="scientific">Paenibacillus borealis</name>
    <dbReference type="NCBI Taxonomy" id="160799"/>
    <lineage>
        <taxon>Bacteria</taxon>
        <taxon>Bacillati</taxon>
        <taxon>Bacillota</taxon>
        <taxon>Bacilli</taxon>
        <taxon>Bacillales</taxon>
        <taxon>Paenibacillaceae</taxon>
        <taxon>Paenibacillus</taxon>
    </lineage>
</organism>